<dbReference type="InterPro" id="IPR057726">
    <property type="entry name" value="Tsg_C"/>
</dbReference>
<evidence type="ECO:0000256" key="6">
    <source>
        <dbReference type="ARBA" id="ARBA00023180"/>
    </source>
</evidence>
<evidence type="ECO:0000256" key="7">
    <source>
        <dbReference type="SAM" id="SignalP"/>
    </source>
</evidence>
<evidence type="ECO:0000256" key="4">
    <source>
        <dbReference type="ARBA" id="ARBA00022525"/>
    </source>
</evidence>
<dbReference type="Proteomes" id="UP000887568">
    <property type="component" value="Unplaced"/>
</dbReference>
<accession>A0A914B354</accession>
<feature type="chain" id="PRO_5038324138" description="Twisted gastrulation" evidence="7">
    <location>
        <begin position="22"/>
        <end position="219"/>
    </location>
</feature>
<comment type="subcellular location">
    <subcellularLocation>
        <location evidence="1">Secreted</location>
    </subcellularLocation>
</comment>
<name>A0A914B354_PATMI</name>
<dbReference type="RefSeq" id="XP_038070344.1">
    <property type="nucleotide sequence ID" value="XM_038214416.1"/>
</dbReference>
<evidence type="ECO:0000256" key="2">
    <source>
        <dbReference type="ARBA" id="ARBA00010047"/>
    </source>
</evidence>
<keyword evidence="3" id="KW-0217">Developmental protein</keyword>
<feature type="signal peptide" evidence="7">
    <location>
        <begin position="1"/>
        <end position="21"/>
    </location>
</feature>
<organism evidence="10 11">
    <name type="scientific">Patiria miniata</name>
    <name type="common">Bat star</name>
    <name type="synonym">Asterina miniata</name>
    <dbReference type="NCBI Taxonomy" id="46514"/>
    <lineage>
        <taxon>Eukaryota</taxon>
        <taxon>Metazoa</taxon>
        <taxon>Echinodermata</taxon>
        <taxon>Eleutherozoa</taxon>
        <taxon>Asterozoa</taxon>
        <taxon>Asteroidea</taxon>
        <taxon>Valvatacea</taxon>
        <taxon>Valvatida</taxon>
        <taxon>Asterinidae</taxon>
        <taxon>Patiria</taxon>
    </lineage>
</organism>
<comment type="similarity">
    <text evidence="2">Belongs to the twisted gastrulation protein family.</text>
</comment>
<keyword evidence="6" id="KW-0325">Glycoprotein</keyword>
<feature type="domain" description="Tsg N-terminal" evidence="9">
    <location>
        <begin position="25"/>
        <end position="78"/>
    </location>
</feature>
<evidence type="ECO:0008006" key="12">
    <source>
        <dbReference type="Google" id="ProtNLM"/>
    </source>
</evidence>
<dbReference type="Pfam" id="PF04668">
    <property type="entry name" value="Tsg"/>
    <property type="match status" value="1"/>
</dbReference>
<keyword evidence="11" id="KW-1185">Reference proteome</keyword>
<proteinExistence type="inferred from homology"/>
<dbReference type="Pfam" id="PF23782">
    <property type="entry name" value="Tsg_N"/>
    <property type="match status" value="1"/>
</dbReference>
<evidence type="ECO:0000313" key="11">
    <source>
        <dbReference type="Proteomes" id="UP000887568"/>
    </source>
</evidence>
<dbReference type="PANTHER" id="PTHR12312:SF16">
    <property type="entry name" value="TWISTED GASTRULATION PROTEIN HOMOLOG 1-A-RELATED"/>
    <property type="match status" value="1"/>
</dbReference>
<dbReference type="CTD" id="57045"/>
<dbReference type="GO" id="GO:0030510">
    <property type="term" value="P:regulation of BMP signaling pathway"/>
    <property type="evidence" value="ECO:0007669"/>
    <property type="project" value="TreeGrafter"/>
</dbReference>
<sequence>MIDRYWLTLALLGVLWAVAVGNIIGCNENKCASEVSKCQLIGSCGCSYHADNCTCCLNCSRCLAAYWEECCSCTGLCPVFGEDPIPSWHRSTLVDLDPFPSLFNALTSLEASQDPNLRWTSFPLTLKDQGILVLPTAMPTVYEDESPAVAAANTTVSDECIVAYMHDCTSLEKCQTTCRSMGAAQQRWFHNGCCECIGEICLNYGKNEPLCKECLAGEY</sequence>
<dbReference type="EnsemblMetazoa" id="XM_038214415.1">
    <property type="protein sequence ID" value="XP_038070343.1"/>
    <property type="gene ID" value="LOC119739453"/>
</dbReference>
<evidence type="ECO:0000256" key="5">
    <source>
        <dbReference type="ARBA" id="ARBA00022729"/>
    </source>
</evidence>
<dbReference type="GO" id="GO:0005615">
    <property type="term" value="C:extracellular space"/>
    <property type="evidence" value="ECO:0007669"/>
    <property type="project" value="TreeGrafter"/>
</dbReference>
<dbReference type="GeneID" id="119739453"/>
<evidence type="ECO:0000313" key="10">
    <source>
        <dbReference type="EnsemblMetazoa" id="XP_038070343.1"/>
    </source>
</evidence>
<dbReference type="OrthoDB" id="10037323at2759"/>
<dbReference type="PANTHER" id="PTHR12312">
    <property type="entry name" value="TWISTED GASTRULATION PROTEIN HOMOLOG 1-A-RELATED"/>
    <property type="match status" value="1"/>
</dbReference>
<dbReference type="InterPro" id="IPR006761">
    <property type="entry name" value="Tsg"/>
</dbReference>
<reference evidence="10" key="1">
    <citation type="submission" date="2022-11" db="UniProtKB">
        <authorList>
            <consortium name="EnsemblMetazoa"/>
        </authorList>
    </citation>
    <scope>IDENTIFICATION</scope>
</reference>
<dbReference type="EnsemblMetazoa" id="XM_038214416.1">
    <property type="protein sequence ID" value="XP_038070344.1"/>
    <property type="gene ID" value="LOC119739453"/>
</dbReference>
<keyword evidence="5 7" id="KW-0732">Signal</keyword>
<evidence type="ECO:0000259" key="8">
    <source>
        <dbReference type="Pfam" id="PF04668"/>
    </source>
</evidence>
<protein>
    <recommendedName>
        <fullName evidence="12">Twisted gastrulation</fullName>
    </recommendedName>
</protein>
<dbReference type="AlphaFoldDB" id="A0A914B354"/>
<dbReference type="RefSeq" id="XP_038070343.1">
    <property type="nucleotide sequence ID" value="XM_038214415.1"/>
</dbReference>
<dbReference type="OMA" id="NCTVAFF"/>
<evidence type="ECO:0000256" key="3">
    <source>
        <dbReference type="ARBA" id="ARBA00022473"/>
    </source>
</evidence>
<evidence type="ECO:0000256" key="1">
    <source>
        <dbReference type="ARBA" id="ARBA00004613"/>
    </source>
</evidence>
<keyword evidence="4" id="KW-0964">Secreted</keyword>
<evidence type="ECO:0000259" key="9">
    <source>
        <dbReference type="Pfam" id="PF23782"/>
    </source>
</evidence>
<feature type="domain" description="Tsg C-terminal" evidence="8">
    <location>
        <begin position="89"/>
        <end position="214"/>
    </location>
</feature>
<dbReference type="InterPro" id="IPR057635">
    <property type="entry name" value="Tsg_N"/>
</dbReference>